<evidence type="ECO:0000259" key="1">
    <source>
        <dbReference type="Pfam" id="PF05685"/>
    </source>
</evidence>
<sequence>MSKISHFSQLDLGRTYSYADYLTWRFDEAVELLRGKVSLMSPAPNLRHQRISRNLLVEIGGYLKGKPCQAFHAPFDVRLYDRKKSLVANQDIYTVVQPDLCVVCDGGKLDPKGCLGAPDWIIEILSKSTAQKDTQTKFQLYQEAGVKEYWLVYPYEATVSQFVLDETTEKYQLTAMFSRYDQAAPWLFPDLAIDLAEIFAH</sequence>
<keyword evidence="2" id="KW-0378">Hydrolase</keyword>
<dbReference type="Pfam" id="PF05685">
    <property type="entry name" value="Uma2"/>
    <property type="match status" value="1"/>
</dbReference>
<keyword evidence="3" id="KW-1185">Reference proteome</keyword>
<name>A0A1Z4C1P2_9GAMM</name>
<dbReference type="SUPFAM" id="SSF52980">
    <property type="entry name" value="Restriction endonuclease-like"/>
    <property type="match status" value="1"/>
</dbReference>
<accession>A0A1Z4C1P2</accession>
<proteinExistence type="predicted"/>
<dbReference type="Proteomes" id="UP000197019">
    <property type="component" value="Chromosome"/>
</dbReference>
<dbReference type="InterPro" id="IPR011335">
    <property type="entry name" value="Restrct_endonuc-II-like"/>
</dbReference>
<evidence type="ECO:0000313" key="2">
    <source>
        <dbReference type="EMBL" id="ASF47456.1"/>
    </source>
</evidence>
<dbReference type="Gene3D" id="3.90.1570.10">
    <property type="entry name" value="tt1808, chain A"/>
    <property type="match status" value="1"/>
</dbReference>
<dbReference type="PANTHER" id="PTHR36558">
    <property type="entry name" value="GLR1098 PROTEIN"/>
    <property type="match status" value="1"/>
</dbReference>
<keyword evidence="2" id="KW-0540">Nuclease</keyword>
<dbReference type="EMBL" id="CP022129">
    <property type="protein sequence ID" value="ASF47456.1"/>
    <property type="molecule type" value="Genomic_DNA"/>
</dbReference>
<dbReference type="KEGG" id="mpsy:CEK71_16070"/>
<evidence type="ECO:0000313" key="3">
    <source>
        <dbReference type="Proteomes" id="UP000197019"/>
    </source>
</evidence>
<organism evidence="2 3">
    <name type="scientific">Methylovulum psychrotolerans</name>
    <dbReference type="NCBI Taxonomy" id="1704499"/>
    <lineage>
        <taxon>Bacteria</taxon>
        <taxon>Pseudomonadati</taxon>
        <taxon>Pseudomonadota</taxon>
        <taxon>Gammaproteobacteria</taxon>
        <taxon>Methylococcales</taxon>
        <taxon>Methylococcaceae</taxon>
        <taxon>Methylovulum</taxon>
    </lineage>
</organism>
<feature type="domain" description="Putative restriction endonuclease" evidence="1">
    <location>
        <begin position="20"/>
        <end position="195"/>
    </location>
</feature>
<dbReference type="PANTHER" id="PTHR36558:SF1">
    <property type="entry name" value="RESTRICTION ENDONUCLEASE DOMAIN-CONTAINING PROTEIN-RELATED"/>
    <property type="match status" value="1"/>
</dbReference>
<dbReference type="AlphaFoldDB" id="A0A1Z4C1P2"/>
<dbReference type="CDD" id="cd06260">
    <property type="entry name" value="DUF820-like"/>
    <property type="match status" value="1"/>
</dbReference>
<keyword evidence="2" id="KW-0255">Endonuclease</keyword>
<dbReference type="InterPro" id="IPR008538">
    <property type="entry name" value="Uma2"/>
</dbReference>
<protein>
    <submittedName>
        <fullName evidence="2">Restriction endonuclease</fullName>
    </submittedName>
</protein>
<dbReference type="GO" id="GO:0004519">
    <property type="term" value="F:endonuclease activity"/>
    <property type="evidence" value="ECO:0007669"/>
    <property type="project" value="UniProtKB-KW"/>
</dbReference>
<reference evidence="2 3" key="1">
    <citation type="submission" date="2017-06" db="EMBL/GenBank/DDBJ databases">
        <title>Genome Sequencing of the methanotroph Methylovulum psychrotolerants str. HV10-M2 isolated from a high-altitude environment.</title>
        <authorList>
            <person name="Mateos-Rivera A."/>
        </authorList>
    </citation>
    <scope>NUCLEOTIDE SEQUENCE [LARGE SCALE GENOMIC DNA]</scope>
    <source>
        <strain evidence="2 3">HV10_M2</strain>
    </source>
</reference>
<gene>
    <name evidence="2" type="ORF">CEK71_16070</name>
</gene>
<dbReference type="InterPro" id="IPR012296">
    <property type="entry name" value="Nuclease_put_TT1808"/>
</dbReference>
<dbReference type="RefSeq" id="WP_088620328.1">
    <property type="nucleotide sequence ID" value="NZ_CP022129.1"/>
</dbReference>
<dbReference type="OrthoDB" id="9799703at2"/>